<dbReference type="InterPro" id="IPR000754">
    <property type="entry name" value="Ribosomal_uS9"/>
</dbReference>
<name>A0A1Y9TLW4_9RHOD</name>
<gene>
    <name evidence="4 7" type="primary">rps9</name>
</gene>
<evidence type="ECO:0000313" key="7">
    <source>
        <dbReference type="EMBL" id="ARO90604.1"/>
    </source>
</evidence>
<evidence type="ECO:0000256" key="6">
    <source>
        <dbReference type="SAM" id="MobiDB-lite"/>
    </source>
</evidence>
<dbReference type="GO" id="GO:0003735">
    <property type="term" value="F:structural constituent of ribosome"/>
    <property type="evidence" value="ECO:0007669"/>
    <property type="project" value="InterPro"/>
</dbReference>
<reference evidence="7" key="1">
    <citation type="submission" date="2017-03" db="EMBL/GenBank/DDBJ databases">
        <title>The new red algal subphylum Proteorhodophytina comprises the largest and most divergent plastid genomes known.</title>
        <authorList>
            <person name="Munoz-Gomez S.A."/>
            <person name="Mejia-Franco F.G."/>
            <person name="Durnin K."/>
            <person name="Morgan C."/>
            <person name="Grisdale C.J."/>
            <person name="Archibald J.M."/>
            <person name="Slamovits C.H."/>
        </authorList>
    </citation>
    <scope>NUCLEOTIDE SEQUENCE</scope>
    <source>
        <strain evidence="7">UTEX LB2858</strain>
    </source>
</reference>
<protein>
    <recommendedName>
        <fullName evidence="4">Small ribosomal subunit protein uS9c</fullName>
    </recommendedName>
</protein>
<keyword evidence="2 4" id="KW-0689">Ribosomal protein</keyword>
<dbReference type="GeneID" id="32891423"/>
<dbReference type="InterPro" id="IPR020574">
    <property type="entry name" value="Ribosomal_uS9_CS"/>
</dbReference>
<dbReference type="AlphaFoldDB" id="A0A1Y9TLW4"/>
<evidence type="ECO:0000256" key="1">
    <source>
        <dbReference type="ARBA" id="ARBA00005251"/>
    </source>
</evidence>
<dbReference type="RefSeq" id="YP_009369916.1">
    <property type="nucleotide sequence ID" value="NC_034776.1"/>
</dbReference>
<keyword evidence="7" id="KW-0150">Chloroplast</keyword>
<dbReference type="GO" id="GO:0009507">
    <property type="term" value="C:chloroplast"/>
    <property type="evidence" value="ECO:0007669"/>
    <property type="project" value="UniProtKB-SubCell"/>
</dbReference>
<evidence type="ECO:0000256" key="4">
    <source>
        <dbReference type="HAMAP-Rule" id="MF_00532"/>
    </source>
</evidence>
<geneLocation type="chloroplast" evidence="7"/>
<dbReference type="NCBIfam" id="NF001099">
    <property type="entry name" value="PRK00132.1"/>
    <property type="match status" value="1"/>
</dbReference>
<comment type="subcellular location">
    <subcellularLocation>
        <location evidence="4">Plastid</location>
        <location evidence="4">Chloroplast</location>
    </subcellularLocation>
</comment>
<sequence length="134" mass="15092">MTSISKLMYSGTGRRKCSIAKIILKPGEGTLIINTRNGAEYLQYNPNHLKESLCPLILLGLEKKYNIYVKTYGGGLTGQTEAIKLGIARSLCIINPNYRSSLKLEGTLKRDSRVKERKKYGLRKARKAPQFSKR</sequence>
<dbReference type="PANTHER" id="PTHR21569">
    <property type="entry name" value="RIBOSOMAL PROTEIN S9"/>
    <property type="match status" value="1"/>
</dbReference>
<evidence type="ECO:0000256" key="3">
    <source>
        <dbReference type="ARBA" id="ARBA00023274"/>
    </source>
</evidence>
<dbReference type="FunFam" id="3.30.230.10:FF:000001">
    <property type="entry name" value="30S ribosomal protein S9"/>
    <property type="match status" value="1"/>
</dbReference>
<dbReference type="Gene3D" id="3.30.230.10">
    <property type="match status" value="1"/>
</dbReference>
<dbReference type="PANTHER" id="PTHR21569:SF1">
    <property type="entry name" value="SMALL RIBOSOMAL SUBUNIT PROTEIN US9M"/>
    <property type="match status" value="1"/>
</dbReference>
<feature type="region of interest" description="Disordered" evidence="6">
    <location>
        <begin position="115"/>
        <end position="134"/>
    </location>
</feature>
<dbReference type="SUPFAM" id="SSF54211">
    <property type="entry name" value="Ribosomal protein S5 domain 2-like"/>
    <property type="match status" value="1"/>
</dbReference>
<dbReference type="GO" id="GO:0006412">
    <property type="term" value="P:translation"/>
    <property type="evidence" value="ECO:0007669"/>
    <property type="project" value="UniProtKB-UniRule"/>
</dbReference>
<dbReference type="InterPro" id="IPR014721">
    <property type="entry name" value="Ribsml_uS5_D2-typ_fold_subgr"/>
</dbReference>
<keyword evidence="3 4" id="KW-0687">Ribonucleoprotein</keyword>
<dbReference type="PROSITE" id="PS00360">
    <property type="entry name" value="RIBOSOMAL_S9"/>
    <property type="match status" value="1"/>
</dbReference>
<dbReference type="GO" id="GO:0003723">
    <property type="term" value="F:RNA binding"/>
    <property type="evidence" value="ECO:0007669"/>
    <property type="project" value="TreeGrafter"/>
</dbReference>
<dbReference type="GO" id="GO:0022627">
    <property type="term" value="C:cytosolic small ribosomal subunit"/>
    <property type="evidence" value="ECO:0007669"/>
    <property type="project" value="TreeGrafter"/>
</dbReference>
<evidence type="ECO:0000256" key="2">
    <source>
        <dbReference type="ARBA" id="ARBA00022980"/>
    </source>
</evidence>
<comment type="similarity">
    <text evidence="1 4 5">Belongs to the universal ribosomal protein uS9 family.</text>
</comment>
<organism evidence="7">
    <name type="scientific">Boldia erythrosiphon</name>
    <dbReference type="NCBI Taxonomy" id="74908"/>
    <lineage>
        <taxon>Eukaryota</taxon>
        <taxon>Rhodophyta</taxon>
        <taxon>Compsopogonophyceae</taxon>
        <taxon>Compsopogonales</taxon>
        <taxon>Boldiaceae</taxon>
        <taxon>Boldia</taxon>
    </lineage>
</organism>
<dbReference type="EMBL" id="KY709208">
    <property type="protein sequence ID" value="ARO90604.1"/>
    <property type="molecule type" value="Genomic_DNA"/>
</dbReference>
<evidence type="ECO:0000256" key="5">
    <source>
        <dbReference type="RuleBase" id="RU003815"/>
    </source>
</evidence>
<dbReference type="HAMAP" id="MF_00532_B">
    <property type="entry name" value="Ribosomal_uS9_B"/>
    <property type="match status" value="1"/>
</dbReference>
<accession>A0A1Y9TLW4</accession>
<keyword evidence="7" id="KW-0934">Plastid</keyword>
<proteinExistence type="inferred from homology"/>
<dbReference type="InterPro" id="IPR023035">
    <property type="entry name" value="Ribosomal_uS9_bac/plastid"/>
</dbReference>
<dbReference type="Pfam" id="PF00380">
    <property type="entry name" value="Ribosomal_S9"/>
    <property type="match status" value="1"/>
</dbReference>
<dbReference type="InterPro" id="IPR020568">
    <property type="entry name" value="Ribosomal_Su5_D2-typ_SF"/>
</dbReference>